<dbReference type="PANTHER" id="PTHR13887">
    <property type="entry name" value="GLUTATHIONE S-TRANSFERASE KAPPA"/>
    <property type="match status" value="1"/>
</dbReference>
<dbReference type="InParanoid" id="A0A1Y5S8M6"/>
<keyword evidence="4" id="KW-1185">Reference proteome</keyword>
<dbReference type="PROSITE" id="PS51318">
    <property type="entry name" value="TAT"/>
    <property type="match status" value="1"/>
</dbReference>
<dbReference type="SUPFAM" id="SSF52833">
    <property type="entry name" value="Thioredoxin-like"/>
    <property type="match status" value="1"/>
</dbReference>
<feature type="domain" description="Thioredoxin-like fold" evidence="2">
    <location>
        <begin position="49"/>
        <end position="214"/>
    </location>
</feature>
<reference evidence="3 4" key="1">
    <citation type="submission" date="2017-03" db="EMBL/GenBank/DDBJ databases">
        <authorList>
            <person name="Afonso C.L."/>
            <person name="Miller P.J."/>
            <person name="Scott M.A."/>
            <person name="Spackman E."/>
            <person name="Goraichik I."/>
            <person name="Dimitrov K.M."/>
            <person name="Suarez D.L."/>
            <person name="Swayne D.E."/>
        </authorList>
    </citation>
    <scope>NUCLEOTIDE SEQUENCE [LARGE SCALE GENOMIC DNA]</scope>
    <source>
        <strain evidence="3 4">CECT 7691</strain>
    </source>
</reference>
<accession>A0A1Y5S8M6</accession>
<evidence type="ECO:0000313" key="4">
    <source>
        <dbReference type="Proteomes" id="UP000193200"/>
    </source>
</evidence>
<dbReference type="Pfam" id="PF13462">
    <property type="entry name" value="Thioredoxin_4"/>
    <property type="match status" value="1"/>
</dbReference>
<dbReference type="EMBL" id="FWFR01000001">
    <property type="protein sequence ID" value="SLN33929.1"/>
    <property type="molecule type" value="Genomic_DNA"/>
</dbReference>
<evidence type="ECO:0000313" key="3">
    <source>
        <dbReference type="EMBL" id="SLN33929.1"/>
    </source>
</evidence>
<evidence type="ECO:0000256" key="1">
    <source>
        <dbReference type="ARBA" id="ARBA00005791"/>
    </source>
</evidence>
<dbReference type="OrthoDB" id="8478320at2"/>
<dbReference type="AlphaFoldDB" id="A0A1Y5S8M6"/>
<dbReference type="InterPro" id="IPR036249">
    <property type="entry name" value="Thioredoxin-like_sf"/>
</dbReference>
<dbReference type="CDD" id="cd02972">
    <property type="entry name" value="DsbA_family"/>
    <property type="match status" value="1"/>
</dbReference>
<dbReference type="PANTHER" id="PTHR13887:SF56">
    <property type="entry name" value="THIOREDOXIN-LIKE REDUCTASE RV2466C"/>
    <property type="match status" value="1"/>
</dbReference>
<evidence type="ECO:0000259" key="2">
    <source>
        <dbReference type="Pfam" id="PF13462"/>
    </source>
</evidence>
<dbReference type="Gene3D" id="3.40.30.10">
    <property type="entry name" value="Glutaredoxin"/>
    <property type="match status" value="1"/>
</dbReference>
<dbReference type="InterPro" id="IPR006311">
    <property type="entry name" value="TAT_signal"/>
</dbReference>
<dbReference type="Proteomes" id="UP000193200">
    <property type="component" value="Unassembled WGS sequence"/>
</dbReference>
<organism evidence="3 4">
    <name type="scientific">Oceanibacterium hippocampi</name>
    <dbReference type="NCBI Taxonomy" id="745714"/>
    <lineage>
        <taxon>Bacteria</taxon>
        <taxon>Pseudomonadati</taxon>
        <taxon>Pseudomonadota</taxon>
        <taxon>Alphaproteobacteria</taxon>
        <taxon>Sneathiellales</taxon>
        <taxon>Sneathiellaceae</taxon>
        <taxon>Oceanibacterium</taxon>
    </lineage>
</organism>
<gene>
    <name evidence="3" type="primary">bdbD_1</name>
    <name evidence="3" type="ORF">OCH7691_01310</name>
</gene>
<name>A0A1Y5S8M6_9PROT</name>
<dbReference type="InterPro" id="IPR012336">
    <property type="entry name" value="Thioredoxin-like_fold"/>
</dbReference>
<proteinExistence type="inferred from homology"/>
<protein>
    <submittedName>
        <fullName evidence="3">Disulfide bond formation protein D</fullName>
    </submittedName>
</protein>
<comment type="similarity">
    <text evidence="1">Belongs to the thioredoxin family. DsbA subfamily.</text>
</comment>
<sequence>MSGYSSTTSSGKIGKLMLTRRDIVALAAALPVAATAWPKLALAADPITGPEMVMGSADAPVEIIEYASLTCPHCQHFHEAILPGLKENFIDTGKVRFIYRDFPLDQAALRASMLARCGGERTYFSLLGVLFERQGAWTSAANPMKELAKIGRLAGIGNAQFDACMQNADLENAVLQSRLDGHNKFKVSSTPTIIINGDKYTGEHEYEPFAEAVNKLLDGS</sequence>